<dbReference type="Pfam" id="PF13279">
    <property type="entry name" value="4HBT_2"/>
    <property type="match status" value="1"/>
</dbReference>
<dbReference type="PANTHER" id="PTHR12475">
    <property type="match status" value="1"/>
</dbReference>
<dbReference type="OrthoDB" id="265761at2759"/>
<evidence type="ECO:0000256" key="1">
    <source>
        <dbReference type="ARBA" id="ARBA00038476"/>
    </source>
</evidence>
<reference evidence="3" key="1">
    <citation type="journal article" date="2020" name="Stud. Mycol.">
        <title>101 Dothideomycetes genomes: a test case for predicting lifestyles and emergence of pathogens.</title>
        <authorList>
            <person name="Haridas S."/>
            <person name="Albert R."/>
            <person name="Binder M."/>
            <person name="Bloem J."/>
            <person name="Labutti K."/>
            <person name="Salamov A."/>
            <person name="Andreopoulos B."/>
            <person name="Baker S."/>
            <person name="Barry K."/>
            <person name="Bills G."/>
            <person name="Bluhm B."/>
            <person name="Cannon C."/>
            <person name="Castanera R."/>
            <person name="Culley D."/>
            <person name="Daum C."/>
            <person name="Ezra D."/>
            <person name="Gonzalez J."/>
            <person name="Henrissat B."/>
            <person name="Kuo A."/>
            <person name="Liang C."/>
            <person name="Lipzen A."/>
            <person name="Lutzoni F."/>
            <person name="Magnuson J."/>
            <person name="Mondo S."/>
            <person name="Nolan M."/>
            <person name="Ohm R."/>
            <person name="Pangilinan J."/>
            <person name="Park H.-J."/>
            <person name="Ramirez L."/>
            <person name="Alfaro M."/>
            <person name="Sun H."/>
            <person name="Tritt A."/>
            <person name="Yoshinaga Y."/>
            <person name="Zwiers L.-H."/>
            <person name="Turgeon B."/>
            <person name="Goodwin S."/>
            <person name="Spatafora J."/>
            <person name="Crous P."/>
            <person name="Grigoriev I."/>
        </authorList>
    </citation>
    <scope>NUCLEOTIDE SEQUENCE</scope>
    <source>
        <strain evidence="3">CBS 130266</strain>
    </source>
</reference>
<comment type="caution">
    <text evidence="3">The sequence shown here is derived from an EMBL/GenBank/DDBJ whole genome shotgun (WGS) entry which is preliminary data.</text>
</comment>
<dbReference type="PANTHER" id="PTHR12475:SF4">
    <property type="entry name" value="PROTEIN THEM6"/>
    <property type="match status" value="1"/>
</dbReference>
<dbReference type="EMBL" id="MU007114">
    <property type="protein sequence ID" value="KAF2420012.1"/>
    <property type="molecule type" value="Genomic_DNA"/>
</dbReference>
<protein>
    <recommendedName>
        <fullName evidence="5">Capsule polysaccharide biosynthesis protein</fullName>
    </recommendedName>
</protein>
<dbReference type="InterPro" id="IPR029069">
    <property type="entry name" value="HotDog_dom_sf"/>
</dbReference>
<comment type="similarity">
    <text evidence="1">Belongs to the lcsJ thioesterase family.</text>
</comment>
<keyword evidence="4" id="KW-1185">Reference proteome</keyword>
<dbReference type="Proteomes" id="UP000800235">
    <property type="component" value="Unassembled WGS sequence"/>
</dbReference>
<dbReference type="AlphaFoldDB" id="A0A9P4NFT9"/>
<gene>
    <name evidence="3" type="ORF">EJ08DRAFT_598624</name>
</gene>
<evidence type="ECO:0000256" key="2">
    <source>
        <dbReference type="SAM" id="MobiDB-lite"/>
    </source>
</evidence>
<dbReference type="SUPFAM" id="SSF54637">
    <property type="entry name" value="Thioesterase/thiol ester dehydrase-isomerase"/>
    <property type="match status" value="1"/>
</dbReference>
<dbReference type="InterPro" id="IPR051490">
    <property type="entry name" value="THEM6_lcsJ_thioesterase"/>
</dbReference>
<accession>A0A9P4NFT9</accession>
<evidence type="ECO:0000313" key="3">
    <source>
        <dbReference type="EMBL" id="KAF2420012.1"/>
    </source>
</evidence>
<feature type="compositionally biased region" description="Acidic residues" evidence="2">
    <location>
        <begin position="279"/>
        <end position="288"/>
    </location>
</feature>
<sequence length="357" mass="40197">MSATRRLPQITALLGGVALSLAAMAKPTLRFNAGSVLGVNVPGGTWRLLALVLALVNLKNWPFVWHYRLFKSLIYHLFIQPTTLTPSSLFSPLITTSHTPIAETDYNFHKSNSTYFTDLDISRTHLVTALLKQGIRGEKRREAMTEEEWFAAATEPGNLLIALGAVSCHFHREIAPYRRYEIWTRLLTWDRKWLYIVSHFVEAGAFVPEGYALQPWKKVRGKWEDLSESDRKALERKVFASSIAKYVVKKGRLTVPPEMALERAMMLPPRPTGTKVDGESAENADGDGESPSKMVLEESLFAEDVKGDYWTWERVQEERKNGLKLAEAYDSLEGLKGVFAGGEGVAMGQYDDLIFGW</sequence>
<dbReference type="CDD" id="cd00586">
    <property type="entry name" value="4HBT"/>
    <property type="match status" value="1"/>
</dbReference>
<name>A0A9P4NFT9_9PEZI</name>
<evidence type="ECO:0000313" key="4">
    <source>
        <dbReference type="Proteomes" id="UP000800235"/>
    </source>
</evidence>
<evidence type="ECO:0008006" key="5">
    <source>
        <dbReference type="Google" id="ProtNLM"/>
    </source>
</evidence>
<feature type="region of interest" description="Disordered" evidence="2">
    <location>
        <begin position="268"/>
        <end position="292"/>
    </location>
</feature>
<proteinExistence type="inferred from homology"/>
<organism evidence="3 4">
    <name type="scientific">Tothia fuscella</name>
    <dbReference type="NCBI Taxonomy" id="1048955"/>
    <lineage>
        <taxon>Eukaryota</taxon>
        <taxon>Fungi</taxon>
        <taxon>Dikarya</taxon>
        <taxon>Ascomycota</taxon>
        <taxon>Pezizomycotina</taxon>
        <taxon>Dothideomycetes</taxon>
        <taxon>Pleosporomycetidae</taxon>
        <taxon>Venturiales</taxon>
        <taxon>Cylindrosympodiaceae</taxon>
        <taxon>Tothia</taxon>
    </lineage>
</organism>